<comment type="caution">
    <text evidence="8">The sequence shown here is derived from an EMBL/GenBank/DDBJ whole genome shotgun (WGS) entry which is preliminary data.</text>
</comment>
<dbReference type="Proteomes" id="UP000255036">
    <property type="component" value="Unassembled WGS sequence"/>
</dbReference>
<comment type="subcellular location">
    <subcellularLocation>
        <location evidence="5">Secreted</location>
    </subcellularLocation>
    <subcellularLocation>
        <location evidence="5">Bacterial flagellum</location>
    </subcellularLocation>
</comment>
<reference evidence="8 9" key="1">
    <citation type="submission" date="2018-07" db="EMBL/GenBank/DDBJ databases">
        <title>Anaerosacharophilus polymeroproducens gen. nov. sp. nov., an anaerobic bacterium isolated from salt field.</title>
        <authorList>
            <person name="Kim W."/>
            <person name="Yang S.-H."/>
            <person name="Oh J."/>
            <person name="Lee J.-H."/>
            <person name="Kwon K.K."/>
        </authorList>
    </citation>
    <scope>NUCLEOTIDE SEQUENCE [LARGE SCALE GENOMIC DNA]</scope>
    <source>
        <strain evidence="8 9">MCWD5</strain>
    </source>
</reference>
<dbReference type="Pfam" id="PF07195">
    <property type="entry name" value="FliD_C"/>
    <property type="match status" value="1"/>
</dbReference>
<evidence type="ECO:0000313" key="8">
    <source>
        <dbReference type="EMBL" id="RDU21899.1"/>
    </source>
</evidence>
<feature type="domain" description="Flagellar hook-associated protein 2 C-terminal" evidence="7">
    <location>
        <begin position="221"/>
        <end position="490"/>
    </location>
</feature>
<dbReference type="InterPro" id="IPR003481">
    <property type="entry name" value="FliD_N"/>
</dbReference>
<dbReference type="PANTHER" id="PTHR30288">
    <property type="entry name" value="FLAGELLAR CAP/ASSEMBLY PROTEIN FLID"/>
    <property type="match status" value="1"/>
</dbReference>
<keyword evidence="4 5" id="KW-0975">Bacterial flagellum</keyword>
<dbReference type="EMBL" id="QRCT01000051">
    <property type="protein sequence ID" value="RDU21899.1"/>
    <property type="molecule type" value="Genomic_DNA"/>
</dbReference>
<dbReference type="AlphaFoldDB" id="A0A371AQQ7"/>
<dbReference type="GO" id="GO:0009424">
    <property type="term" value="C:bacterial-type flagellum hook"/>
    <property type="evidence" value="ECO:0007669"/>
    <property type="project" value="UniProtKB-UniRule"/>
</dbReference>
<dbReference type="GO" id="GO:0009421">
    <property type="term" value="C:bacterial-type flagellum filament cap"/>
    <property type="evidence" value="ECO:0007669"/>
    <property type="project" value="InterPro"/>
</dbReference>
<evidence type="ECO:0000256" key="5">
    <source>
        <dbReference type="RuleBase" id="RU362066"/>
    </source>
</evidence>
<evidence type="ECO:0000259" key="6">
    <source>
        <dbReference type="Pfam" id="PF02465"/>
    </source>
</evidence>
<comment type="subunit">
    <text evidence="2 5">Homopentamer.</text>
</comment>
<dbReference type="GO" id="GO:0005576">
    <property type="term" value="C:extracellular region"/>
    <property type="evidence" value="ECO:0007669"/>
    <property type="project" value="UniProtKB-SubCell"/>
</dbReference>
<keyword evidence="5" id="KW-0964">Secreted</keyword>
<gene>
    <name evidence="8" type="ORF">DWV06_18120</name>
</gene>
<comment type="function">
    <text evidence="5">Required for morphogenesis and for the elongation of the flagellar filament by facilitating polymerization of the flagellin monomers at the tip of growing filament. Forms a capping structure, which prevents flagellin subunits (transported through the central channel of the flagellum) from leaking out without polymerization at the distal end.</text>
</comment>
<dbReference type="InterPro" id="IPR010809">
    <property type="entry name" value="FliD_C"/>
</dbReference>
<evidence type="ECO:0000256" key="1">
    <source>
        <dbReference type="ARBA" id="ARBA00009764"/>
    </source>
</evidence>
<accession>A0A371AQQ7</accession>
<protein>
    <recommendedName>
        <fullName evidence="5">Flagellar hook-associated protein 2</fullName>
        <shortName evidence="5">HAP2</shortName>
    </recommendedName>
    <alternativeName>
        <fullName evidence="5">Flagellar cap protein</fullName>
    </alternativeName>
</protein>
<sequence length="501" mass="54617">MAIRLSGLSSGLDTDSIVTELVSAYKIKKDNYKKDQTKLEWKQDAWKELNSKIYNLYSKTVSNLRYSTAYKTKTTTLSDTTKASVTAGNNSTNGTQTLSITKLAKAGYLTGAELTGASDYTSSTKLSELGIATDTSFDITIGSSGTPKNISIGADTTIGDVVSKLKTAGVNASFDTTNQRFFISSKTSGAENDFSLSASDADGTAALESLGLTTSAVKVAGQDAEIYLNGAQYTNASNTFTVNGLTITAKEETGYNADSSRKEISINTADDTKGIYDSIKNFFKEYNVLINEMDSLYNATSAKGYQPLTDEEKETMTDDQIEKWEKKIKDSLFRRDSTLDSVSSSMKSAMMKSYTVNGKTYSLASFGISTLGYFTSSANEKNAYHIDGDSDDSATSGKEDKLMTALTTDPASVESFFTQLTTGLYDSLDAKMKSTTLSSAYTVYNDKQMKQEYDEYDDLIGKWEKKMSDMEKYYYKKFSEMETALTKLQSSTSSLASLLGS</sequence>
<evidence type="ECO:0000259" key="7">
    <source>
        <dbReference type="Pfam" id="PF07195"/>
    </source>
</evidence>
<evidence type="ECO:0000256" key="4">
    <source>
        <dbReference type="ARBA" id="ARBA00023143"/>
    </source>
</evidence>
<keyword evidence="3" id="KW-0175">Coiled coil</keyword>
<dbReference type="GO" id="GO:0071973">
    <property type="term" value="P:bacterial-type flagellum-dependent cell motility"/>
    <property type="evidence" value="ECO:0007669"/>
    <property type="project" value="TreeGrafter"/>
</dbReference>
<evidence type="ECO:0000256" key="2">
    <source>
        <dbReference type="ARBA" id="ARBA00011255"/>
    </source>
</evidence>
<dbReference type="RefSeq" id="WP_115483631.1">
    <property type="nucleotide sequence ID" value="NZ_QRCT01000051.1"/>
</dbReference>
<keyword evidence="9" id="KW-1185">Reference proteome</keyword>
<proteinExistence type="inferred from homology"/>
<dbReference type="Pfam" id="PF02465">
    <property type="entry name" value="FliD_N"/>
    <property type="match status" value="1"/>
</dbReference>
<dbReference type="PANTHER" id="PTHR30288:SF0">
    <property type="entry name" value="FLAGELLAR HOOK-ASSOCIATED PROTEIN 2"/>
    <property type="match status" value="1"/>
</dbReference>
<name>A0A371AQQ7_9FIRM</name>
<dbReference type="GO" id="GO:0007155">
    <property type="term" value="P:cell adhesion"/>
    <property type="evidence" value="ECO:0007669"/>
    <property type="project" value="InterPro"/>
</dbReference>
<evidence type="ECO:0000256" key="3">
    <source>
        <dbReference type="ARBA" id="ARBA00023054"/>
    </source>
</evidence>
<comment type="similarity">
    <text evidence="1 5">Belongs to the FliD family.</text>
</comment>
<evidence type="ECO:0000313" key="9">
    <source>
        <dbReference type="Proteomes" id="UP000255036"/>
    </source>
</evidence>
<dbReference type="OrthoDB" id="9776025at2"/>
<dbReference type="InterPro" id="IPR040026">
    <property type="entry name" value="FliD"/>
</dbReference>
<feature type="domain" description="Flagellar hook-associated protein 2 N-terminal" evidence="6">
    <location>
        <begin position="10"/>
        <end position="106"/>
    </location>
</feature>
<organism evidence="8 9">
    <name type="scientific">Anaerosacchariphilus polymeriproducens</name>
    <dbReference type="NCBI Taxonomy" id="1812858"/>
    <lineage>
        <taxon>Bacteria</taxon>
        <taxon>Bacillati</taxon>
        <taxon>Bacillota</taxon>
        <taxon>Clostridia</taxon>
        <taxon>Lachnospirales</taxon>
        <taxon>Lachnospiraceae</taxon>
        <taxon>Anaerosacchariphilus</taxon>
    </lineage>
</organism>